<dbReference type="CDD" id="cd00054">
    <property type="entry name" value="EGF_CA"/>
    <property type="match status" value="1"/>
</dbReference>
<evidence type="ECO:0000256" key="5">
    <source>
        <dbReference type="SAM" id="Phobius"/>
    </source>
</evidence>
<dbReference type="PROSITE" id="PS00022">
    <property type="entry name" value="EGF_1"/>
    <property type="match status" value="2"/>
</dbReference>
<dbReference type="OrthoDB" id="283575at2759"/>
<dbReference type="InterPro" id="IPR011042">
    <property type="entry name" value="6-blade_b-propeller_TolB-like"/>
</dbReference>
<feature type="domain" description="EGF-like" evidence="7">
    <location>
        <begin position="517"/>
        <end position="554"/>
    </location>
</feature>
<evidence type="ECO:0000259" key="7">
    <source>
        <dbReference type="PROSITE" id="PS50026"/>
    </source>
</evidence>
<keyword evidence="2" id="KW-0677">Repeat</keyword>
<dbReference type="Pfam" id="PF00008">
    <property type="entry name" value="EGF"/>
    <property type="match status" value="1"/>
</dbReference>
<feature type="domain" description="EGF-like" evidence="7">
    <location>
        <begin position="478"/>
        <end position="515"/>
    </location>
</feature>
<keyword evidence="5" id="KW-0812">Transmembrane</keyword>
<feature type="signal peptide" evidence="6">
    <location>
        <begin position="1"/>
        <end position="23"/>
    </location>
</feature>
<keyword evidence="5" id="KW-1133">Transmembrane helix</keyword>
<protein>
    <recommendedName>
        <fullName evidence="7">EGF-like domain-containing protein</fullName>
    </recommendedName>
</protein>
<dbReference type="CDD" id="cd05819">
    <property type="entry name" value="NHL"/>
    <property type="match status" value="1"/>
</dbReference>
<organism evidence="8 9">
    <name type="scientific">Adineta ricciae</name>
    <name type="common">Rotifer</name>
    <dbReference type="NCBI Taxonomy" id="249248"/>
    <lineage>
        <taxon>Eukaryota</taxon>
        <taxon>Metazoa</taxon>
        <taxon>Spiralia</taxon>
        <taxon>Gnathifera</taxon>
        <taxon>Rotifera</taxon>
        <taxon>Eurotatoria</taxon>
        <taxon>Bdelloidea</taxon>
        <taxon>Adinetida</taxon>
        <taxon>Adinetidae</taxon>
        <taxon>Adineta</taxon>
    </lineage>
</organism>
<name>A0A814U1P6_ADIRI</name>
<feature type="domain" description="EGF-like" evidence="7">
    <location>
        <begin position="436"/>
        <end position="476"/>
    </location>
</feature>
<dbReference type="SUPFAM" id="SSF57196">
    <property type="entry name" value="EGF/Laminin"/>
    <property type="match status" value="3"/>
</dbReference>
<keyword evidence="1 4" id="KW-0245">EGF-like domain</keyword>
<dbReference type="Proteomes" id="UP000663852">
    <property type="component" value="Unassembled WGS sequence"/>
</dbReference>
<evidence type="ECO:0000256" key="4">
    <source>
        <dbReference type="PROSITE-ProRule" id="PRU00076"/>
    </source>
</evidence>
<evidence type="ECO:0000256" key="1">
    <source>
        <dbReference type="ARBA" id="ARBA00022536"/>
    </source>
</evidence>
<comment type="caution">
    <text evidence="4">Lacks conserved residue(s) required for the propagation of feature annotation.</text>
</comment>
<feature type="disulfide bond" evidence="4">
    <location>
        <begin position="505"/>
        <end position="514"/>
    </location>
</feature>
<proteinExistence type="predicted"/>
<dbReference type="InterPro" id="IPR051022">
    <property type="entry name" value="Notch_Cell-Fate_Det"/>
</dbReference>
<feature type="transmembrane region" description="Helical" evidence="5">
    <location>
        <begin position="570"/>
        <end position="595"/>
    </location>
</feature>
<dbReference type="AlphaFoldDB" id="A0A814U1P6"/>
<keyword evidence="6" id="KW-0732">Signal</keyword>
<evidence type="ECO:0000256" key="3">
    <source>
        <dbReference type="ARBA" id="ARBA00023157"/>
    </source>
</evidence>
<reference evidence="8" key="1">
    <citation type="submission" date="2021-02" db="EMBL/GenBank/DDBJ databases">
        <authorList>
            <person name="Nowell W R."/>
        </authorList>
    </citation>
    <scope>NUCLEOTIDE SEQUENCE</scope>
</reference>
<dbReference type="PROSITE" id="PS50026">
    <property type="entry name" value="EGF_3"/>
    <property type="match status" value="3"/>
</dbReference>
<evidence type="ECO:0000313" key="8">
    <source>
        <dbReference type="EMBL" id="CAF1165895.1"/>
    </source>
</evidence>
<feature type="chain" id="PRO_5033008916" description="EGF-like domain-containing protein" evidence="6">
    <location>
        <begin position="24"/>
        <end position="632"/>
    </location>
</feature>
<evidence type="ECO:0000256" key="2">
    <source>
        <dbReference type="ARBA" id="ARBA00022737"/>
    </source>
</evidence>
<evidence type="ECO:0000256" key="6">
    <source>
        <dbReference type="SAM" id="SignalP"/>
    </source>
</evidence>
<gene>
    <name evidence="8" type="ORF">EDS130_LOCUS23413</name>
</gene>
<dbReference type="Gene3D" id="2.10.25.10">
    <property type="entry name" value="Laminin"/>
    <property type="match status" value="3"/>
</dbReference>
<evidence type="ECO:0000313" key="9">
    <source>
        <dbReference type="Proteomes" id="UP000663852"/>
    </source>
</evidence>
<comment type="caution">
    <text evidence="8">The sequence shown here is derived from an EMBL/GenBank/DDBJ whole genome shotgun (WGS) entry which is preliminary data.</text>
</comment>
<dbReference type="InterPro" id="IPR000742">
    <property type="entry name" value="EGF"/>
</dbReference>
<dbReference type="SMART" id="SM00181">
    <property type="entry name" value="EGF"/>
    <property type="match status" value="3"/>
</dbReference>
<feature type="disulfide bond" evidence="4">
    <location>
        <begin position="466"/>
        <end position="475"/>
    </location>
</feature>
<dbReference type="Gene3D" id="2.40.10.500">
    <property type="match status" value="1"/>
</dbReference>
<keyword evidence="5" id="KW-0472">Membrane</keyword>
<keyword evidence="3 4" id="KW-1015">Disulfide bond</keyword>
<dbReference type="PROSITE" id="PS01186">
    <property type="entry name" value="EGF_2"/>
    <property type="match status" value="1"/>
</dbReference>
<dbReference type="Gene3D" id="2.120.10.30">
    <property type="entry name" value="TolB, C-terminal domain"/>
    <property type="match status" value="1"/>
</dbReference>
<accession>A0A814U1P6</accession>
<dbReference type="EMBL" id="CAJNOJ010000127">
    <property type="protein sequence ID" value="CAF1165895.1"/>
    <property type="molecule type" value="Genomic_DNA"/>
</dbReference>
<dbReference type="PANTHER" id="PTHR24049">
    <property type="entry name" value="CRUMBS FAMILY MEMBER"/>
    <property type="match status" value="1"/>
</dbReference>
<sequence length="632" mass="68886">MKGRASLTHNPILHLIIFTTIHAYITPSYNQPYLGLCPTWSNSGITFASNSVLSGEPRRLFINTENSIYVSVDADQVLVWSEGSNIVNLNISNNVTGPFGIFATIDGYIYIANSVPNRGVFLWSPNGTNSTKVMPNTRKCSALFIDINNTLYCSCDIENQVLKVSLEPGSQNQTTAAGKKNVNGSTSDLLNSPIGIFVDRNLSLYVADSDNDRIQLFLWNELNGTTIAGTGASATINLKGPSDIVFDGDGYLYIVDTGRNRIVASGPNGFRCVIGCKVGMGSASYQLHGPFSLSFDTYGNIYVSDRSNYRIQKFIFINQSCDNTTPIDSTTTSNTDTVTVSTDGVTSISTSALVLSTSVAVTDATSTTTTTMNPSSSSETTTSSLIPTTLVTSFLPATVSNHVDTSTVQQGTSFASLFTPSVCASPTVMGPNCSLSTLSCDSLRPCYNNATCINNNTVLSGYTCNCLLGFNGTDCQYDYRPCQPDTCWNNGMCNQTSNTSFICICVNDWQGEHCQTKINHCENITCYNNGVCKTLSQNYTCQCIGDSYSGRHCERTLSKRALQQSISRSFAYVAIMAIAIVALFIIIMDVSTYVFGIDPVKSVRRELRRRPKYKTKKKEKRFITIQRPIYIA</sequence>
<dbReference type="SUPFAM" id="SSF101898">
    <property type="entry name" value="NHL repeat"/>
    <property type="match status" value="1"/>
</dbReference>